<gene>
    <name evidence="2" type="ORF">I9Y29_003677</name>
</gene>
<proteinExistence type="predicted"/>
<name>A0A8H9QDX0_CITFR</name>
<organism evidence="2">
    <name type="scientific">Citrobacter freundii</name>
    <dbReference type="NCBI Taxonomy" id="546"/>
    <lineage>
        <taxon>Bacteria</taxon>
        <taxon>Pseudomonadati</taxon>
        <taxon>Pseudomonadota</taxon>
        <taxon>Gammaproteobacteria</taxon>
        <taxon>Enterobacterales</taxon>
        <taxon>Enterobacteriaceae</taxon>
        <taxon>Citrobacter</taxon>
        <taxon>Citrobacter freundii complex</taxon>
    </lineage>
</organism>
<feature type="region of interest" description="Disordered" evidence="1">
    <location>
        <begin position="19"/>
        <end position="38"/>
    </location>
</feature>
<evidence type="ECO:0000256" key="1">
    <source>
        <dbReference type="SAM" id="MobiDB-lite"/>
    </source>
</evidence>
<accession>A0A8H9QDX0</accession>
<reference evidence="2" key="1">
    <citation type="journal article" date="2018" name="Genome Biol.">
        <title>SKESA: strategic k-mer extension for scrupulous assemblies.</title>
        <authorList>
            <person name="Souvorov A."/>
            <person name="Agarwala R."/>
            <person name="Lipman D.J."/>
        </authorList>
    </citation>
    <scope>NUCLEOTIDE SEQUENCE</scope>
    <source>
        <strain evidence="2">O50</strain>
    </source>
</reference>
<sequence>MYEKRLKTIKAICEKLKNQPRKPKTVKSKHQPVTSNSKTKIRKIPTWCIDRVPIGSRIIREDGDYHWVSVVVS</sequence>
<protein>
    <submittedName>
        <fullName evidence="2">Uncharacterized protein</fullName>
    </submittedName>
</protein>
<dbReference type="Proteomes" id="UP000855471">
    <property type="component" value="Unassembled WGS sequence"/>
</dbReference>
<evidence type="ECO:0000313" key="2">
    <source>
        <dbReference type="EMBL" id="HAT3899215.1"/>
    </source>
</evidence>
<feature type="compositionally biased region" description="Basic residues" evidence="1">
    <location>
        <begin position="19"/>
        <end position="30"/>
    </location>
</feature>
<comment type="caution">
    <text evidence="2">The sequence shown here is derived from an EMBL/GenBank/DDBJ whole genome shotgun (WGS) entry which is preliminary data.</text>
</comment>
<dbReference type="EMBL" id="DACSXJ010000025">
    <property type="protein sequence ID" value="HAT3899215.1"/>
    <property type="molecule type" value="Genomic_DNA"/>
</dbReference>
<dbReference type="AlphaFoldDB" id="A0A8H9QDX0"/>
<dbReference type="RefSeq" id="WP_279267678.1">
    <property type="nucleotide sequence ID" value="NZ_JAREML010000012.1"/>
</dbReference>
<reference evidence="2" key="2">
    <citation type="submission" date="2020-09" db="EMBL/GenBank/DDBJ databases">
        <authorList>
            <consortium name="NCBI Pathogen Detection Project"/>
        </authorList>
    </citation>
    <scope>NUCLEOTIDE SEQUENCE</scope>
    <source>
        <strain evidence="2">O50</strain>
    </source>
</reference>